<dbReference type="GO" id="GO:0005634">
    <property type="term" value="C:nucleus"/>
    <property type="evidence" value="ECO:0007669"/>
    <property type="project" value="TreeGrafter"/>
</dbReference>
<sequence length="699" mass="80250">MLYDLLTDLPIKVLDDFEIVDRSPIIILHLLSFVQYLPKFVENKYLIFYAKLLNCIRIKNYLESIEQRGIHNPLLNIILTIIFYCFCHTEQLSINALDLSKSTIELFIYFINRDHLQSETSGSLLRLLKVLHKRSHFTSAFIQIGYPQACLRWISQPNFSYDNQYFILNILHNISRHKSGTQILNKQNALETLRDYRPQIVLKSSALSRTQYSDLAVLFRMIYALLLEPDELKKSVKSLNQFFMYYPIKEHLSIAIAAAEITKTMDEQQKHCSSTIQQYYHSYDDVLEYFKSMGDNLKTMPTDRKRPASPTNDLVIKVETKRPKHDQSFVEIQSVVDVRKRSFSHWPLKQPSLSQMIASGFFSCNWILTDDPSEVHRILSPNCCYVQSNLVSIMTPTKAILNETPNGASSTEMVLAQACNKAFIEIPKRHSTFVKWPENKPAPPVDEMVRAGFFYSGTGTIVSCFYCNGSLQNWSAKDNPTNEHARWFPHCGYIRQLCGDDLYQKIQQSKQFQKKSGISSTTTQLLIPDENTLTKYVAARLDLPESQRLLNTFRLSIVKRCYEDQLRLKLDDFPSDSDLFMACLILQKQIDVIDGKKENIIIPSRKLRDIANKNKEEHKTFLNTTEPANTAELEKSQTTIPSSSSHSSVCVLCMTDEKCLACMPCGHVATCVPCGHSLRTCPMCRQAIDSFVRVYISST</sequence>
<evidence type="ECO:0000256" key="2">
    <source>
        <dbReference type="ARBA" id="ARBA00022771"/>
    </source>
</evidence>
<accession>A0A8S2NDV2</accession>
<gene>
    <name evidence="6" type="ORF">OVA965_LOCUS23232</name>
    <name evidence="7" type="ORF">TMI583_LOCUS23949</name>
</gene>
<dbReference type="AlphaFoldDB" id="A0A8S2NDV2"/>
<dbReference type="Gene3D" id="1.10.1170.10">
    <property type="entry name" value="Inhibitor Of Apoptosis Protein (2mihbC-IAP-1), Chain A"/>
    <property type="match status" value="1"/>
</dbReference>
<evidence type="ECO:0000313" key="6">
    <source>
        <dbReference type="EMBL" id="CAF1184601.1"/>
    </source>
</evidence>
<dbReference type="GO" id="GO:0008270">
    <property type="term" value="F:zinc ion binding"/>
    <property type="evidence" value="ECO:0007669"/>
    <property type="project" value="UniProtKB-KW"/>
</dbReference>
<evidence type="ECO:0000256" key="4">
    <source>
        <dbReference type="PROSITE-ProRule" id="PRU00175"/>
    </source>
</evidence>
<dbReference type="PANTHER" id="PTHR10044">
    <property type="entry name" value="INHIBITOR OF APOPTOSIS"/>
    <property type="match status" value="1"/>
</dbReference>
<dbReference type="SUPFAM" id="SSF57924">
    <property type="entry name" value="Inhibitor of apoptosis (IAP) repeat"/>
    <property type="match status" value="2"/>
</dbReference>
<dbReference type="InterPro" id="IPR001841">
    <property type="entry name" value="Znf_RING"/>
</dbReference>
<evidence type="ECO:0000313" key="8">
    <source>
        <dbReference type="Proteomes" id="UP000682733"/>
    </source>
</evidence>
<protein>
    <recommendedName>
        <fullName evidence="5">RING-type domain-containing protein</fullName>
    </recommendedName>
</protein>
<organism evidence="7 8">
    <name type="scientific">Didymodactylos carnosus</name>
    <dbReference type="NCBI Taxonomy" id="1234261"/>
    <lineage>
        <taxon>Eukaryota</taxon>
        <taxon>Metazoa</taxon>
        <taxon>Spiralia</taxon>
        <taxon>Gnathifera</taxon>
        <taxon>Rotifera</taxon>
        <taxon>Eurotatoria</taxon>
        <taxon>Bdelloidea</taxon>
        <taxon>Philodinida</taxon>
        <taxon>Philodinidae</taxon>
        <taxon>Didymodactylos</taxon>
    </lineage>
</organism>
<dbReference type="Gene3D" id="3.30.40.10">
    <property type="entry name" value="Zinc/RING finger domain, C3HC4 (zinc finger)"/>
    <property type="match status" value="1"/>
</dbReference>
<dbReference type="EMBL" id="CAJNOK010013447">
    <property type="protein sequence ID" value="CAF1184601.1"/>
    <property type="molecule type" value="Genomic_DNA"/>
</dbReference>
<evidence type="ECO:0000256" key="1">
    <source>
        <dbReference type="ARBA" id="ARBA00006672"/>
    </source>
</evidence>
<dbReference type="InterPro" id="IPR001370">
    <property type="entry name" value="BIR_rpt"/>
</dbReference>
<dbReference type="PROSITE" id="PS50143">
    <property type="entry name" value="BIR_REPEAT_2"/>
    <property type="match status" value="1"/>
</dbReference>
<keyword evidence="3" id="KW-0862">Zinc</keyword>
<dbReference type="GO" id="GO:0051726">
    <property type="term" value="P:regulation of cell cycle"/>
    <property type="evidence" value="ECO:0007669"/>
    <property type="project" value="TreeGrafter"/>
</dbReference>
<keyword evidence="2 4" id="KW-0479">Metal-binding</keyword>
<dbReference type="EMBL" id="CAJOBA010034975">
    <property type="protein sequence ID" value="CAF3995757.1"/>
    <property type="molecule type" value="Genomic_DNA"/>
</dbReference>
<name>A0A8S2NDV2_9BILA</name>
<dbReference type="SMART" id="SM00238">
    <property type="entry name" value="BIR"/>
    <property type="match status" value="2"/>
</dbReference>
<dbReference type="GO" id="GO:0031398">
    <property type="term" value="P:positive regulation of protein ubiquitination"/>
    <property type="evidence" value="ECO:0007669"/>
    <property type="project" value="TreeGrafter"/>
</dbReference>
<dbReference type="GO" id="GO:0043027">
    <property type="term" value="F:cysteine-type endopeptidase inhibitor activity involved in apoptotic process"/>
    <property type="evidence" value="ECO:0007669"/>
    <property type="project" value="TreeGrafter"/>
</dbReference>
<comment type="similarity">
    <text evidence="1">Belongs to the IAP family.</text>
</comment>
<keyword evidence="2 4" id="KW-0863">Zinc-finger</keyword>
<dbReference type="Proteomes" id="UP000677228">
    <property type="component" value="Unassembled WGS sequence"/>
</dbReference>
<dbReference type="Pfam" id="PF13920">
    <property type="entry name" value="zf-C3HC4_3"/>
    <property type="match status" value="1"/>
</dbReference>
<evidence type="ECO:0000259" key="5">
    <source>
        <dbReference type="PROSITE" id="PS50089"/>
    </source>
</evidence>
<dbReference type="GO" id="GO:0061630">
    <property type="term" value="F:ubiquitin protein ligase activity"/>
    <property type="evidence" value="ECO:0007669"/>
    <property type="project" value="TreeGrafter"/>
</dbReference>
<dbReference type="GO" id="GO:0005737">
    <property type="term" value="C:cytoplasm"/>
    <property type="evidence" value="ECO:0007669"/>
    <property type="project" value="TreeGrafter"/>
</dbReference>
<evidence type="ECO:0000313" key="7">
    <source>
        <dbReference type="EMBL" id="CAF3995757.1"/>
    </source>
</evidence>
<feature type="domain" description="RING-type" evidence="5">
    <location>
        <begin position="650"/>
        <end position="685"/>
    </location>
</feature>
<dbReference type="InterPro" id="IPR013083">
    <property type="entry name" value="Znf_RING/FYVE/PHD"/>
</dbReference>
<reference evidence="7" key="1">
    <citation type="submission" date="2021-02" db="EMBL/GenBank/DDBJ databases">
        <authorList>
            <person name="Nowell W R."/>
        </authorList>
    </citation>
    <scope>NUCLEOTIDE SEQUENCE</scope>
</reference>
<dbReference type="CDD" id="cd00022">
    <property type="entry name" value="BIR"/>
    <property type="match status" value="1"/>
</dbReference>
<dbReference type="PROSITE" id="PS50089">
    <property type="entry name" value="ZF_RING_2"/>
    <property type="match status" value="1"/>
</dbReference>
<dbReference type="PANTHER" id="PTHR10044:SF139">
    <property type="entry name" value="DEATH-ASSOCIATED INHIBITOR OF APOPTOSIS 2"/>
    <property type="match status" value="1"/>
</dbReference>
<comment type="caution">
    <text evidence="7">The sequence shown here is derived from an EMBL/GenBank/DDBJ whole genome shotgun (WGS) entry which is preliminary data.</text>
</comment>
<proteinExistence type="inferred from homology"/>
<evidence type="ECO:0000256" key="3">
    <source>
        <dbReference type="ARBA" id="ARBA00022833"/>
    </source>
</evidence>
<dbReference type="GO" id="GO:0043066">
    <property type="term" value="P:negative regulation of apoptotic process"/>
    <property type="evidence" value="ECO:0007669"/>
    <property type="project" value="TreeGrafter"/>
</dbReference>
<dbReference type="Proteomes" id="UP000682733">
    <property type="component" value="Unassembled WGS sequence"/>
</dbReference>
<dbReference type="InterPro" id="IPR050784">
    <property type="entry name" value="IAP"/>
</dbReference>
<dbReference type="Pfam" id="PF00653">
    <property type="entry name" value="BIR"/>
    <property type="match status" value="1"/>
</dbReference>